<keyword evidence="3" id="KW-1185">Reference proteome</keyword>
<dbReference type="AlphaFoldDB" id="A0A974NV13"/>
<dbReference type="EMBL" id="CP061035">
    <property type="protein sequence ID" value="QQV77476.1"/>
    <property type="molecule type" value="Genomic_DNA"/>
</dbReference>
<dbReference type="KEGG" id="sari:H5J25_01220"/>
<dbReference type="SUPFAM" id="SSF53474">
    <property type="entry name" value="alpha/beta-Hydrolases"/>
    <property type="match status" value="1"/>
</dbReference>
<dbReference type="RefSeq" id="WP_202093971.1">
    <property type="nucleotide sequence ID" value="NZ_CP061035.1"/>
</dbReference>
<name>A0A974NV13_9SPHN</name>
<proteinExistence type="predicted"/>
<protein>
    <submittedName>
        <fullName evidence="2">Alpha/beta hydrolase</fullName>
    </submittedName>
</protein>
<accession>A0A974NV13</accession>
<evidence type="ECO:0000259" key="1">
    <source>
        <dbReference type="Pfam" id="PF00561"/>
    </source>
</evidence>
<keyword evidence="2" id="KW-0378">Hydrolase</keyword>
<dbReference type="GO" id="GO:0046503">
    <property type="term" value="P:glycerolipid catabolic process"/>
    <property type="evidence" value="ECO:0007669"/>
    <property type="project" value="TreeGrafter"/>
</dbReference>
<dbReference type="PANTHER" id="PTHR43433:SF5">
    <property type="entry name" value="AB HYDROLASE-1 DOMAIN-CONTAINING PROTEIN"/>
    <property type="match status" value="1"/>
</dbReference>
<dbReference type="GO" id="GO:0004806">
    <property type="term" value="F:triacylglycerol lipase activity"/>
    <property type="evidence" value="ECO:0007669"/>
    <property type="project" value="TreeGrafter"/>
</dbReference>
<dbReference type="InterPro" id="IPR050471">
    <property type="entry name" value="AB_hydrolase"/>
</dbReference>
<feature type="domain" description="AB hydrolase-1" evidence="1">
    <location>
        <begin position="21"/>
        <end position="274"/>
    </location>
</feature>
<dbReference type="InterPro" id="IPR000073">
    <property type="entry name" value="AB_hydrolase_1"/>
</dbReference>
<gene>
    <name evidence="2" type="ORF">H5J25_01220</name>
</gene>
<evidence type="ECO:0000313" key="3">
    <source>
        <dbReference type="Proteomes" id="UP000595894"/>
    </source>
</evidence>
<dbReference type="PANTHER" id="PTHR43433">
    <property type="entry name" value="HYDROLASE, ALPHA/BETA FOLD FAMILY PROTEIN"/>
    <property type="match status" value="1"/>
</dbReference>
<organism evidence="2 3">
    <name type="scientific">Sphingomonas aliaeris</name>
    <dbReference type="NCBI Taxonomy" id="2759526"/>
    <lineage>
        <taxon>Bacteria</taxon>
        <taxon>Pseudomonadati</taxon>
        <taxon>Pseudomonadota</taxon>
        <taxon>Alphaproteobacteria</taxon>
        <taxon>Sphingomonadales</taxon>
        <taxon>Sphingomonadaceae</taxon>
        <taxon>Sphingomonas</taxon>
    </lineage>
</organism>
<sequence>MKAKANGIEIEYESYGSEGDPAVLLIMGLGAQLTRWPMPFVEALVARGYRVIRYDNRDIGLSTKLDGAPVPNIAGLMVARFFRYTPKVPYLLSDMAADAAGLLDALGIEKAHIMGASMGGMIAQTFAADYPERTLSLMSIMSSTGNPALPNASREAMAVLTKRPKTKDLETIIAFGVRAEQTIGSPGYPVDPEIIRANVTRDLKRSISPAGFGRQMAAIVASGDRRKALARITAPTTVLHGTDDPLVRIAAGRDTAKTIPGATLVEVPGMGHNLPDALIPVVVDAFDALATRAGVG</sequence>
<evidence type="ECO:0000313" key="2">
    <source>
        <dbReference type="EMBL" id="QQV77476.1"/>
    </source>
</evidence>
<dbReference type="Proteomes" id="UP000595894">
    <property type="component" value="Chromosome"/>
</dbReference>
<dbReference type="Pfam" id="PF00561">
    <property type="entry name" value="Abhydrolase_1"/>
    <property type="match status" value="1"/>
</dbReference>
<dbReference type="InterPro" id="IPR029058">
    <property type="entry name" value="AB_hydrolase_fold"/>
</dbReference>
<dbReference type="Gene3D" id="3.40.50.1820">
    <property type="entry name" value="alpha/beta hydrolase"/>
    <property type="match status" value="1"/>
</dbReference>
<reference evidence="3" key="1">
    <citation type="submission" date="2020-09" db="EMBL/GenBank/DDBJ databases">
        <title>Sphingomonas sp., a new species isolated from pork steak.</title>
        <authorList>
            <person name="Heidler von Heilborn D."/>
        </authorList>
    </citation>
    <scope>NUCLEOTIDE SEQUENCE [LARGE SCALE GENOMIC DNA]</scope>
</reference>